<evidence type="ECO:0000259" key="20">
    <source>
        <dbReference type="PROSITE" id="PS51387"/>
    </source>
</evidence>
<evidence type="ECO:0000256" key="6">
    <source>
        <dbReference type="ARBA" id="ARBA00015188"/>
    </source>
</evidence>
<dbReference type="GO" id="GO:0071555">
    <property type="term" value="P:cell wall organization"/>
    <property type="evidence" value="ECO:0007669"/>
    <property type="project" value="UniProtKB-KW"/>
</dbReference>
<keyword evidence="10 19" id="KW-0274">FAD</keyword>
<dbReference type="InterPro" id="IPR016166">
    <property type="entry name" value="FAD-bd_PCMH"/>
</dbReference>
<comment type="catalytic activity">
    <reaction evidence="18 19">
        <text>UDP-N-acetyl-alpha-D-muramate + NADP(+) = UDP-N-acetyl-3-O-(1-carboxyvinyl)-alpha-D-glucosamine + NADPH + H(+)</text>
        <dbReference type="Rhea" id="RHEA:12248"/>
        <dbReference type="ChEBI" id="CHEBI:15378"/>
        <dbReference type="ChEBI" id="CHEBI:57783"/>
        <dbReference type="ChEBI" id="CHEBI:58349"/>
        <dbReference type="ChEBI" id="CHEBI:68483"/>
        <dbReference type="ChEBI" id="CHEBI:70757"/>
        <dbReference type="EC" id="1.3.1.98"/>
    </reaction>
</comment>
<comment type="pathway">
    <text evidence="4 19">Cell wall biogenesis; peptidoglycan biosynthesis.</text>
</comment>
<keyword evidence="11 19" id="KW-0521">NADP</keyword>
<keyword evidence="14 19" id="KW-0560">Oxidoreductase</keyword>
<evidence type="ECO:0000256" key="13">
    <source>
        <dbReference type="ARBA" id="ARBA00022984"/>
    </source>
</evidence>
<dbReference type="GO" id="GO:0051301">
    <property type="term" value="P:cell division"/>
    <property type="evidence" value="ECO:0007669"/>
    <property type="project" value="UniProtKB-KW"/>
</dbReference>
<dbReference type="PANTHER" id="PTHR21071">
    <property type="entry name" value="UDP-N-ACETYLENOLPYRUVOYLGLUCOSAMINE REDUCTASE"/>
    <property type="match status" value="1"/>
</dbReference>
<dbReference type="Pfam" id="PF02873">
    <property type="entry name" value="MurB_C"/>
    <property type="match status" value="1"/>
</dbReference>
<gene>
    <name evidence="19 21" type="primary">murB</name>
    <name evidence="21" type="ORF">F3K02_22970</name>
</gene>
<dbReference type="InterPro" id="IPR016167">
    <property type="entry name" value="FAD-bd_PCMH_sub1"/>
</dbReference>
<evidence type="ECO:0000256" key="16">
    <source>
        <dbReference type="ARBA" id="ARBA00023316"/>
    </source>
</evidence>
<keyword evidence="13 19" id="KW-0573">Peptidoglycan synthesis</keyword>
<dbReference type="InterPro" id="IPR006094">
    <property type="entry name" value="Oxid_FAD_bind_N"/>
</dbReference>
<keyword evidence="7 19" id="KW-0963">Cytoplasm</keyword>
<evidence type="ECO:0000256" key="12">
    <source>
        <dbReference type="ARBA" id="ARBA00022960"/>
    </source>
</evidence>
<feature type="active site" evidence="19">
    <location>
        <position position="163"/>
    </location>
</feature>
<dbReference type="AlphaFoldDB" id="A0A7Y8H1Y7"/>
<evidence type="ECO:0000256" key="2">
    <source>
        <dbReference type="ARBA" id="ARBA00003921"/>
    </source>
</evidence>
<dbReference type="InterPro" id="IPR011601">
    <property type="entry name" value="MurB_C"/>
</dbReference>
<evidence type="ECO:0000256" key="8">
    <source>
        <dbReference type="ARBA" id="ARBA00022618"/>
    </source>
</evidence>
<dbReference type="Proteomes" id="UP000545507">
    <property type="component" value="Unassembled WGS sequence"/>
</dbReference>
<dbReference type="SUPFAM" id="SSF56176">
    <property type="entry name" value="FAD-binding/transporter-associated domain-like"/>
    <property type="match status" value="1"/>
</dbReference>
<comment type="function">
    <text evidence="2 19">Cell wall formation.</text>
</comment>
<evidence type="ECO:0000256" key="17">
    <source>
        <dbReference type="ARBA" id="ARBA00031026"/>
    </source>
</evidence>
<keyword evidence="15 19" id="KW-0131">Cell cycle</keyword>
<dbReference type="InterPro" id="IPR003170">
    <property type="entry name" value="MurB"/>
</dbReference>
<comment type="subcellular location">
    <subcellularLocation>
        <location evidence="3 19">Cytoplasm</location>
    </subcellularLocation>
</comment>
<dbReference type="InterPro" id="IPR036318">
    <property type="entry name" value="FAD-bd_PCMH-like_sf"/>
</dbReference>
<evidence type="ECO:0000256" key="1">
    <source>
        <dbReference type="ARBA" id="ARBA00001974"/>
    </source>
</evidence>
<dbReference type="SUPFAM" id="SSF56194">
    <property type="entry name" value="Uridine diphospho-N-Acetylenolpyruvylglucosamine reductase, MurB, C-terminal domain"/>
    <property type="match status" value="1"/>
</dbReference>
<accession>A0A7Y8H1Y7</accession>
<dbReference type="EMBL" id="VYGV01000025">
    <property type="protein sequence ID" value="NWF48093.1"/>
    <property type="molecule type" value="Genomic_DNA"/>
</dbReference>
<comment type="similarity">
    <text evidence="19">Belongs to the MurB family.</text>
</comment>
<dbReference type="GO" id="GO:0008762">
    <property type="term" value="F:UDP-N-acetylmuramate dehydrogenase activity"/>
    <property type="evidence" value="ECO:0007669"/>
    <property type="project" value="UniProtKB-UniRule"/>
</dbReference>
<keyword evidence="8 19" id="KW-0132">Cell division</keyword>
<evidence type="ECO:0000256" key="9">
    <source>
        <dbReference type="ARBA" id="ARBA00022630"/>
    </source>
</evidence>
<evidence type="ECO:0000313" key="22">
    <source>
        <dbReference type="Proteomes" id="UP000545507"/>
    </source>
</evidence>
<proteinExistence type="inferred from homology"/>
<keyword evidence="12 19" id="KW-0133">Cell shape</keyword>
<dbReference type="InterPro" id="IPR036635">
    <property type="entry name" value="MurB_C_sf"/>
</dbReference>
<dbReference type="Pfam" id="PF01565">
    <property type="entry name" value="FAD_binding_4"/>
    <property type="match status" value="1"/>
</dbReference>
<evidence type="ECO:0000256" key="4">
    <source>
        <dbReference type="ARBA" id="ARBA00004752"/>
    </source>
</evidence>
<dbReference type="GO" id="GO:0008360">
    <property type="term" value="P:regulation of cell shape"/>
    <property type="evidence" value="ECO:0007669"/>
    <property type="project" value="UniProtKB-KW"/>
</dbReference>
<evidence type="ECO:0000256" key="5">
    <source>
        <dbReference type="ARBA" id="ARBA00012518"/>
    </source>
</evidence>
<evidence type="ECO:0000256" key="14">
    <source>
        <dbReference type="ARBA" id="ARBA00023002"/>
    </source>
</evidence>
<keyword evidence="22" id="KW-1185">Reference proteome</keyword>
<dbReference type="PANTHER" id="PTHR21071:SF4">
    <property type="entry name" value="UDP-N-ACETYLENOLPYRUVOYLGLUCOSAMINE REDUCTASE"/>
    <property type="match status" value="1"/>
</dbReference>
<feature type="domain" description="FAD-binding PCMH-type" evidence="20">
    <location>
        <begin position="17"/>
        <end position="195"/>
    </location>
</feature>
<dbReference type="NCBIfam" id="TIGR00179">
    <property type="entry name" value="murB"/>
    <property type="match status" value="1"/>
</dbReference>
<evidence type="ECO:0000256" key="15">
    <source>
        <dbReference type="ARBA" id="ARBA00023306"/>
    </source>
</evidence>
<evidence type="ECO:0000256" key="11">
    <source>
        <dbReference type="ARBA" id="ARBA00022857"/>
    </source>
</evidence>
<protein>
    <recommendedName>
        <fullName evidence="6 19">UDP-N-acetylenolpyruvoylglucosamine reductase</fullName>
        <ecNumber evidence="5 19">1.3.1.98</ecNumber>
    </recommendedName>
    <alternativeName>
        <fullName evidence="17 19">UDP-N-acetylmuramate dehydrogenase</fullName>
    </alternativeName>
</protein>
<dbReference type="Gene3D" id="3.30.465.10">
    <property type="match status" value="1"/>
</dbReference>
<evidence type="ECO:0000256" key="18">
    <source>
        <dbReference type="ARBA" id="ARBA00048914"/>
    </source>
</evidence>
<dbReference type="GO" id="GO:0071949">
    <property type="term" value="F:FAD binding"/>
    <property type="evidence" value="ECO:0007669"/>
    <property type="project" value="InterPro"/>
</dbReference>
<dbReference type="UniPathway" id="UPA00219"/>
<dbReference type="GO" id="GO:0009252">
    <property type="term" value="P:peptidoglycan biosynthetic process"/>
    <property type="evidence" value="ECO:0007669"/>
    <property type="project" value="UniProtKB-UniRule"/>
</dbReference>
<feature type="active site" description="Proton donor" evidence="19">
    <location>
        <position position="245"/>
    </location>
</feature>
<dbReference type="EC" id="1.3.1.98" evidence="5 19"/>
<evidence type="ECO:0000256" key="3">
    <source>
        <dbReference type="ARBA" id="ARBA00004496"/>
    </source>
</evidence>
<organism evidence="21 22">
    <name type="scientific">Hydrogenophaga aromaticivorans</name>
    <dbReference type="NCBI Taxonomy" id="2610898"/>
    <lineage>
        <taxon>Bacteria</taxon>
        <taxon>Pseudomonadati</taxon>
        <taxon>Pseudomonadota</taxon>
        <taxon>Betaproteobacteria</taxon>
        <taxon>Burkholderiales</taxon>
        <taxon>Comamonadaceae</taxon>
        <taxon>Hydrogenophaga</taxon>
    </lineage>
</organism>
<dbReference type="RefSeq" id="WP_177138394.1">
    <property type="nucleotide sequence ID" value="NZ_VYGV01000025.1"/>
</dbReference>
<keyword evidence="9 19" id="KW-0285">Flavoprotein</keyword>
<dbReference type="InterPro" id="IPR016169">
    <property type="entry name" value="FAD-bd_PCMH_sub2"/>
</dbReference>
<dbReference type="GO" id="GO:0005829">
    <property type="term" value="C:cytosol"/>
    <property type="evidence" value="ECO:0007669"/>
    <property type="project" value="TreeGrafter"/>
</dbReference>
<dbReference type="Gene3D" id="3.30.43.10">
    <property type="entry name" value="Uridine Diphospho-n-acetylenolpyruvylglucosamine Reductase, domain 2"/>
    <property type="match status" value="1"/>
</dbReference>
<feature type="active site" evidence="19">
    <location>
        <position position="345"/>
    </location>
</feature>
<evidence type="ECO:0000313" key="21">
    <source>
        <dbReference type="EMBL" id="NWF48093.1"/>
    </source>
</evidence>
<keyword evidence="16 19" id="KW-0961">Cell wall biogenesis/degradation</keyword>
<comment type="cofactor">
    <cofactor evidence="1 19">
        <name>FAD</name>
        <dbReference type="ChEBI" id="CHEBI:57692"/>
    </cofactor>
</comment>
<evidence type="ECO:0000256" key="7">
    <source>
        <dbReference type="ARBA" id="ARBA00022490"/>
    </source>
</evidence>
<dbReference type="Gene3D" id="3.90.78.10">
    <property type="entry name" value="UDP-N-acetylenolpyruvoylglucosamine reductase, C-terminal domain"/>
    <property type="match status" value="1"/>
</dbReference>
<evidence type="ECO:0000256" key="19">
    <source>
        <dbReference type="HAMAP-Rule" id="MF_00037"/>
    </source>
</evidence>
<reference evidence="21 22" key="1">
    <citation type="submission" date="2019-09" db="EMBL/GenBank/DDBJ databases">
        <title>Hydrogenophaga aromatica sp. nov., isolated from a para-xylene-degrading enrichment culture.</title>
        <authorList>
            <person name="Tancsics A."/>
            <person name="Banerjee S."/>
        </authorList>
    </citation>
    <scope>NUCLEOTIDE SEQUENCE [LARGE SCALE GENOMIC DNA]</scope>
    <source>
        <strain evidence="21 22">D2P1</strain>
    </source>
</reference>
<dbReference type="HAMAP" id="MF_00037">
    <property type="entry name" value="MurB"/>
    <property type="match status" value="1"/>
</dbReference>
<dbReference type="PROSITE" id="PS51387">
    <property type="entry name" value="FAD_PCMH"/>
    <property type="match status" value="1"/>
</dbReference>
<sequence length="349" mass="37633">MLVENNVALQPFNSFGIAARAQRFARVCSEADLTGLMSGPDWAAPVFVLGGGSNLVITGDIKALVLKVDIPGRRLVEETAKGWVVEAGAGENWHQFVAWTLVQGWPGLENLALIPGSVGASPVQNIGAYGVELQDRFHSLDAIDLQTGRAFTLDAAQCGFGYRDSVFKHVPTDARSFGLAGRALITRVRFLLPKPWKPVLGYLDLERKMAETGIHTPDAQQIFDWVVAIRRAKLPDPAVIGNAGSFFKNPTVTPEQCADIIARDPKVVHYPMPDGSIKLAAGWLIDACGWKGKSVGNAAVYEKQALVLVNRGGPSHPCTGGEVMTLAKAIQTSVYERFGIRLEPEPVVV</sequence>
<dbReference type="NCBIfam" id="NF000755">
    <property type="entry name" value="PRK00046.1"/>
    <property type="match status" value="1"/>
</dbReference>
<evidence type="ECO:0000256" key="10">
    <source>
        <dbReference type="ARBA" id="ARBA00022827"/>
    </source>
</evidence>
<name>A0A7Y8H1Y7_9BURK</name>
<comment type="caution">
    <text evidence="21">The sequence shown here is derived from an EMBL/GenBank/DDBJ whole genome shotgun (WGS) entry which is preliminary data.</text>
</comment>